<keyword evidence="4" id="KW-0067">ATP-binding</keyword>
<dbReference type="GeneID" id="106161588"/>
<keyword evidence="3" id="KW-0347">Helicase</keyword>
<reference evidence="8" key="1">
    <citation type="submission" date="2025-08" db="UniProtKB">
        <authorList>
            <consortium name="RefSeq"/>
        </authorList>
    </citation>
    <scope>IDENTIFICATION</scope>
    <source>
        <tissue evidence="8">Gonads</tissue>
    </source>
</reference>
<keyword evidence="2" id="KW-0378">Hydrolase</keyword>
<dbReference type="STRING" id="7574.A0A1S3I712"/>
<evidence type="ECO:0000313" key="7">
    <source>
        <dbReference type="Proteomes" id="UP000085678"/>
    </source>
</evidence>
<dbReference type="Gene3D" id="1.20.120.1080">
    <property type="match status" value="1"/>
</dbReference>
<dbReference type="PANTHER" id="PTHR18934">
    <property type="entry name" value="ATP-DEPENDENT RNA HELICASE"/>
    <property type="match status" value="1"/>
</dbReference>
<dbReference type="GO" id="GO:0003723">
    <property type="term" value="F:RNA binding"/>
    <property type="evidence" value="ECO:0007669"/>
    <property type="project" value="TreeGrafter"/>
</dbReference>
<proteinExistence type="predicted"/>
<dbReference type="InParanoid" id="A0A1S3I712"/>
<evidence type="ECO:0000256" key="3">
    <source>
        <dbReference type="ARBA" id="ARBA00022806"/>
    </source>
</evidence>
<feature type="region of interest" description="Disordered" evidence="5">
    <location>
        <begin position="1657"/>
        <end position="1677"/>
    </location>
</feature>
<feature type="region of interest" description="Disordered" evidence="5">
    <location>
        <begin position="2034"/>
        <end position="2057"/>
    </location>
</feature>
<dbReference type="Gene3D" id="3.40.50.300">
    <property type="entry name" value="P-loop containing nucleotide triphosphate hydrolases"/>
    <property type="match status" value="1"/>
</dbReference>
<keyword evidence="7" id="KW-1185">Reference proteome</keyword>
<dbReference type="SUPFAM" id="SSF52540">
    <property type="entry name" value="P-loop containing nucleoside triphosphate hydrolases"/>
    <property type="match status" value="1"/>
</dbReference>
<feature type="compositionally biased region" description="Basic and acidic residues" evidence="5">
    <location>
        <begin position="561"/>
        <end position="570"/>
    </location>
</feature>
<dbReference type="OrthoDB" id="66977at2759"/>
<dbReference type="CDD" id="cd18791">
    <property type="entry name" value="SF2_C_RHA"/>
    <property type="match status" value="1"/>
</dbReference>
<dbReference type="GO" id="GO:0005634">
    <property type="term" value="C:nucleus"/>
    <property type="evidence" value="ECO:0007669"/>
    <property type="project" value="TreeGrafter"/>
</dbReference>
<feature type="region of interest" description="Disordered" evidence="5">
    <location>
        <begin position="779"/>
        <end position="811"/>
    </location>
</feature>
<evidence type="ECO:0000256" key="1">
    <source>
        <dbReference type="ARBA" id="ARBA00022741"/>
    </source>
</evidence>
<evidence type="ECO:0000256" key="5">
    <source>
        <dbReference type="SAM" id="MobiDB-lite"/>
    </source>
</evidence>
<sequence length="2439" mass="271937">MFDPMSNILNGHLSGNNITRPTQLPDAAQKDPEFTVDRITLSFFKIPFEDQLQAFQPPPPDVAHVIIATNVAESSLTLPRVRVVLDFGIRKQIVYNPKQKMRMLELLPCSKASMEQRKGRAGRVFPGVCIRMFTKKHFDMQAKFDMPQMRISPLEKIVLEVKYIGKKIAPELRPTELLLQTIEPPDIDNIYAAIEMLANLGAIEDNDEDASITTLGLLDMQLPVDLHLTCVIMYGVLFDCPCDGIIMAAALQAKDPFTMPTKKIQKEDAQFIRSLHSSSSARNKFDMGYYSEPLMLRQMFLEWLKTARRGQEGRNTHKNVRADFCRKYRVESKRLGLLENLVQNLASCVLSFLPEESKNALDVHMLLDILSSQMDKSHNQDTSRRALGGKGRQGVAGHFSSEIEWLSIFSNDMVLLQTILTAGLSPMVAFGKVHEGEQDKEGIRRRALTEAMKKAGVDPTTSVALVNPPTIMLKKPDFATQILKKIADPDAVRFIGSEKIILDYNNAIKASKRGVIRDIPLKAHLLDQFGEGNETFLVEVPEELNASNTEQQESECEDTENDSKNTDHSNETFNSRTELRSPKQPYRITWTILSIAGAPLKTPGEMFVAVPCWRNPIGFSCDTTMQEHYGVFYHFVSGSRVSAWVNGFTALPCEYDNLWAMVLLLTFHKSSYGATWKVDVESGRIVSATIFEHELKFTKKHPLTHPILLKINEVRQKISGFLSNLSPFLMELMDLVETSSIAVSPDDNNTTADGDDSREMEKIGELEDMPVTEVAFTSKESAGGGSDKLENMDAVNTKTSSSKRTIKETERKRKDATTVTVNAFTVPQETGIFTYLVPYDTRVFDETYIKTLRETMKAIQPCSALASDALKKLAALEEEDEREEDIRREYLHKASEDELLDCIIAILELHKPPTNTVSFKELSRTPSVKRLADQLRGQSFGDFSWQRFFDRMIKQGLLHVTLDKEGEDVVVQLPTSDIMLQGQPSSRNLAQQDVLYVRTVKNGEDEAVDLPVSDIMLQGQALSVEIAEQDMLDITHVKNAGDAIVDTPASDMKQGQLSSEELSQQDLLGFTFVKNAEDAVVDLSVSRTKFQGKPQLEGMAKQDVLNVTLFQNGENAAIVERPSSCTMLEEYGQLGTLTEVSSTLNNQYHADLAESIESVLQTSRFPVTLSCLKKHPDVESHLFLVIEHEPSYTLTKCIEEHGHLFRMVKIWNTEAVCLNKAEDTDCANVTPIVTLSHFEGAKEPTIQSSTLTGDPSGPSQFHGAKRAHIQVEYKKQEKGEADAAGALVMEEDREDKRIGIKASGAPAVETHRKCDVKVSAMLHMEQKIKDEKKLKAHASKISCMTPHGPDLNDEKDEAAGLPTVEAQMKDENTKREVTFVSSVPSQGLGFGGGKSALPVSPRHFGLGVKETCIVPGSEMQTGMTNETHTDHSAFDQEKYILTQQIVEHLSQVKEPVLLSALGTVPSVRCIVLSIRAKHKKGFKLKDHLLENNQFLLSHVKGADFVQIKDVKRMQGVSAVPPLEKKMKDEEKIKAHVTIKQFMTPGSGLNFENDEAYVAGALVMEEDREDGRTGIEASAAPAVETQGKCDVRFSEMPYMEKNNNSKEKLKAHATVMSCMTSHGSDLNDEKDEAAGPPTVEAQMKDDENTMREVTIVPSQGLGFDGGKSKGNSVEAPKEEIQRIDDIKPKKKVTMVPYVKPQDQMVNGNNKVDAAHATKIPWMIPHGSDLNDEKDIAAGPPTVKVQMKDDENTKREVTVVSSVPSQGLGFDGGQSEGKAAETTAVEKQRIDDIKPEKKVTVIPCVQLSESPGQSADAPQPSALPVSPGGPSQFVFDVKEACTVTGSEIQTGFKNETHRDHSAFDQEKFTLTQQIVEHLLQVEEPVSLSTLGTVPSVRCILLSIKAKYEKNFKLKNHLLENNQFLLSRVKDIDFVQMKNIKYILTREIVEHLSKVKEPVLLSALGTVPSVRCILLSLRAKHKKNFKLKDHLLENNQFLVSQVKGVDFVQMKDVIGRKQGVSAVPDMENKMKDEEKLKAHATPHGPDLNDEKDEAAAPPTGMAQMKDDENAMSEVTIVSNVPSQGLGFDGGKSKGNSDETPTVEKQSIGDVKQKKKVTMVPYVKPQDQVVNGNNKVDAANLVTVKTLPMNHEPPVGARLKETGQLLDEDYQYFAQLVKQHLSRWEQDSNRAMTLSQLEENADIREQLKLMREKCSAGLELRTIFRRLGKTFALDDNGALRFTRACIQKEAYEREKQLLTQLVKSHVTATILPISLEVLAQQVDIERQLKKMEIYKNMKYTRDENIDLVDILGGCGDTFEVIESKKKFLVRLSSAEVKTNAESFAEDKIRLGLLVKNHLLETGTGGPMKLVELCQKADVKEKLLFMKAKYNRNDLNLLHIISIFGEVFVLQNVDQMEAVRLTKSALRREKEVLDTKLLKIANRK</sequence>
<evidence type="ECO:0000313" key="8">
    <source>
        <dbReference type="RefSeq" id="XP_013394042.1"/>
    </source>
</evidence>
<keyword evidence="1" id="KW-0547">Nucleotide-binding</keyword>
<feature type="domain" description="Helicase C-terminal" evidence="6">
    <location>
        <begin position="1"/>
        <end position="165"/>
    </location>
</feature>
<dbReference type="Proteomes" id="UP000085678">
    <property type="component" value="Unplaced"/>
</dbReference>
<gene>
    <name evidence="8" type="primary">LOC106161588</name>
</gene>
<dbReference type="SMART" id="SM00847">
    <property type="entry name" value="HA2"/>
    <property type="match status" value="1"/>
</dbReference>
<accession>A0A1S3I712</accession>
<organism evidence="7 8">
    <name type="scientific">Lingula anatina</name>
    <name type="common">Brachiopod</name>
    <name type="synonym">Lingula unguis</name>
    <dbReference type="NCBI Taxonomy" id="7574"/>
    <lineage>
        <taxon>Eukaryota</taxon>
        <taxon>Metazoa</taxon>
        <taxon>Spiralia</taxon>
        <taxon>Lophotrochozoa</taxon>
        <taxon>Brachiopoda</taxon>
        <taxon>Linguliformea</taxon>
        <taxon>Lingulata</taxon>
        <taxon>Lingulida</taxon>
        <taxon>Linguloidea</taxon>
        <taxon>Lingulidae</taxon>
        <taxon>Lingula</taxon>
    </lineage>
</organism>
<dbReference type="InterPro" id="IPR007502">
    <property type="entry name" value="Helicase-assoc_dom"/>
</dbReference>
<dbReference type="SMART" id="SM00490">
    <property type="entry name" value="HELICc"/>
    <property type="match status" value="1"/>
</dbReference>
<dbReference type="InterPro" id="IPR001650">
    <property type="entry name" value="Helicase_C-like"/>
</dbReference>
<protein>
    <submittedName>
        <fullName evidence="8">Uncharacterized protein LOC106161588</fullName>
    </submittedName>
</protein>
<dbReference type="InterPro" id="IPR027417">
    <property type="entry name" value="P-loop_NTPase"/>
</dbReference>
<dbReference type="GO" id="GO:0016787">
    <property type="term" value="F:hydrolase activity"/>
    <property type="evidence" value="ECO:0007669"/>
    <property type="project" value="UniProtKB-KW"/>
</dbReference>
<dbReference type="PANTHER" id="PTHR18934:SF237">
    <property type="entry name" value="ATP-DEPENDENT DNA_RNA HELICASE DHX36"/>
    <property type="match status" value="1"/>
</dbReference>
<feature type="region of interest" description="Disordered" evidence="5">
    <location>
        <begin position="2077"/>
        <end position="2106"/>
    </location>
</feature>
<name>A0A1S3I712_LINAN</name>
<evidence type="ECO:0000259" key="6">
    <source>
        <dbReference type="PROSITE" id="PS51194"/>
    </source>
</evidence>
<dbReference type="GO" id="GO:0005524">
    <property type="term" value="F:ATP binding"/>
    <property type="evidence" value="ECO:0007669"/>
    <property type="project" value="UniProtKB-KW"/>
</dbReference>
<dbReference type="Pfam" id="PF00271">
    <property type="entry name" value="Helicase_C"/>
    <property type="match status" value="1"/>
</dbReference>
<dbReference type="KEGG" id="lak:106161588"/>
<evidence type="ECO:0000256" key="2">
    <source>
        <dbReference type="ARBA" id="ARBA00022801"/>
    </source>
</evidence>
<feature type="region of interest" description="Disordered" evidence="5">
    <location>
        <begin position="546"/>
        <end position="580"/>
    </location>
</feature>
<dbReference type="RefSeq" id="XP_013394042.1">
    <property type="nucleotide sequence ID" value="XM_013538588.1"/>
</dbReference>
<dbReference type="PROSITE" id="PS51194">
    <property type="entry name" value="HELICASE_CTER"/>
    <property type="match status" value="1"/>
</dbReference>
<evidence type="ECO:0000256" key="4">
    <source>
        <dbReference type="ARBA" id="ARBA00022840"/>
    </source>
</evidence>
<dbReference type="GO" id="GO:0004386">
    <property type="term" value="F:helicase activity"/>
    <property type="evidence" value="ECO:0007669"/>
    <property type="project" value="UniProtKB-KW"/>
</dbReference>